<dbReference type="EC" id="1.3.5.1" evidence="5"/>
<keyword evidence="11" id="KW-0408">Iron</keyword>
<dbReference type="GO" id="GO:0009055">
    <property type="term" value="F:electron transfer activity"/>
    <property type="evidence" value="ECO:0007669"/>
    <property type="project" value="InterPro"/>
</dbReference>
<evidence type="ECO:0000256" key="8">
    <source>
        <dbReference type="ARBA" id="ARBA00022714"/>
    </source>
</evidence>
<keyword evidence="12" id="KW-0411">Iron-sulfur</keyword>
<dbReference type="InterPro" id="IPR017896">
    <property type="entry name" value="4Fe4S_Fe-S-bd"/>
</dbReference>
<dbReference type="GO" id="GO:0051537">
    <property type="term" value="F:2 iron, 2 sulfur cluster binding"/>
    <property type="evidence" value="ECO:0007669"/>
    <property type="project" value="UniProtKB-KW"/>
</dbReference>
<evidence type="ECO:0000256" key="14">
    <source>
        <dbReference type="ARBA" id="ARBA00034078"/>
    </source>
</evidence>
<dbReference type="GO" id="GO:0006099">
    <property type="term" value="P:tricarboxylic acid cycle"/>
    <property type="evidence" value="ECO:0007669"/>
    <property type="project" value="UniProtKB-KW"/>
</dbReference>
<evidence type="ECO:0000256" key="7">
    <source>
        <dbReference type="ARBA" id="ARBA00022532"/>
    </source>
</evidence>
<evidence type="ECO:0000256" key="10">
    <source>
        <dbReference type="ARBA" id="ARBA00023002"/>
    </source>
</evidence>
<evidence type="ECO:0000256" key="5">
    <source>
        <dbReference type="ARBA" id="ARBA00012792"/>
    </source>
</evidence>
<dbReference type="InterPro" id="IPR004489">
    <property type="entry name" value="Succ_DH/fum_Rdtase_Fe-S"/>
</dbReference>
<feature type="non-terminal residue" evidence="18">
    <location>
        <position position="351"/>
    </location>
</feature>
<dbReference type="InterPro" id="IPR001041">
    <property type="entry name" value="2Fe-2S_ferredoxin-type"/>
</dbReference>
<comment type="cofactor">
    <cofactor evidence="14">
        <name>[2Fe-2S] cluster</name>
        <dbReference type="ChEBI" id="CHEBI:190135"/>
    </cofactor>
</comment>
<evidence type="ECO:0000256" key="3">
    <source>
        <dbReference type="ARBA" id="ARBA00005163"/>
    </source>
</evidence>
<dbReference type="SUPFAM" id="SSF54292">
    <property type="entry name" value="2Fe-2S ferredoxin-like"/>
    <property type="match status" value="1"/>
</dbReference>
<sequence length="351" mass="39179">MVEVPLEIYRKSPQDAAPHYDRFQIDVEEHTPVLTALLKVRDEIDPTLSLRYSCRQAICGSCAMRINGKSRLACRTPVGPEVRLRGRIRIDPMGNQPVLRDLVVDQKPFWDRYYAVKPYLIPDPAHPLPEGRESPMSPEQVEQFRETPRCISCASCYSACPAIASDPSFLGPMALAKLYRFAVDPRDGGYTQRLQAVQNQGLWLCLRCNLCVEACPKDVRPAERIVDLKWMANQELGAREPGSRHAIRFASNLTEGGLLNERRLAVDTLGLGGSLRQLPKAIAMMRKGRSLRRHPPIQGLNEVQAIYQALDRPEDLAHRERQKGADVKGPRPPLPPKATTESAPPPSKGGS</sequence>
<dbReference type="GO" id="GO:0022904">
    <property type="term" value="P:respiratory electron transport chain"/>
    <property type="evidence" value="ECO:0007669"/>
    <property type="project" value="TreeGrafter"/>
</dbReference>
<dbReference type="CDD" id="cd00207">
    <property type="entry name" value="fer2"/>
    <property type="match status" value="1"/>
</dbReference>
<comment type="cofactor">
    <cofactor evidence="2">
        <name>[4Fe-4S] cluster</name>
        <dbReference type="ChEBI" id="CHEBI:49883"/>
    </cofactor>
</comment>
<feature type="domain" description="2Fe-2S ferredoxin-type" evidence="16">
    <location>
        <begin position="4"/>
        <end position="96"/>
    </location>
</feature>
<dbReference type="GO" id="GO:0051538">
    <property type="term" value="F:3 iron, 4 sulfur cluster binding"/>
    <property type="evidence" value="ECO:0007669"/>
    <property type="project" value="UniProtKB-KW"/>
</dbReference>
<dbReference type="PROSITE" id="PS00197">
    <property type="entry name" value="2FE2S_FER_1"/>
    <property type="match status" value="1"/>
</dbReference>
<comment type="caution">
    <text evidence="18">The sequence shown here is derived from an EMBL/GenBank/DDBJ whole genome shotgun (WGS) entry which is preliminary data.</text>
</comment>
<evidence type="ECO:0000259" key="16">
    <source>
        <dbReference type="PROSITE" id="PS51085"/>
    </source>
</evidence>
<evidence type="ECO:0000256" key="11">
    <source>
        <dbReference type="ARBA" id="ARBA00023004"/>
    </source>
</evidence>
<feature type="region of interest" description="Disordered" evidence="15">
    <location>
        <begin position="312"/>
        <end position="351"/>
    </location>
</feature>
<dbReference type="PANTHER" id="PTHR11921:SF29">
    <property type="entry name" value="SUCCINATE DEHYDROGENASE [UBIQUINONE] IRON-SULFUR SUBUNIT, MITOCHONDRIAL"/>
    <property type="match status" value="1"/>
</dbReference>
<evidence type="ECO:0000256" key="1">
    <source>
        <dbReference type="ARBA" id="ARBA00001927"/>
    </source>
</evidence>
<dbReference type="EMBL" id="AUZY01010696">
    <property type="protein sequence ID" value="EQD37584.1"/>
    <property type="molecule type" value="Genomic_DNA"/>
</dbReference>
<keyword evidence="13" id="KW-0003">3Fe-4S</keyword>
<dbReference type="SUPFAM" id="SSF46548">
    <property type="entry name" value="alpha-helical ferredoxin"/>
    <property type="match status" value="1"/>
</dbReference>
<keyword evidence="6" id="KW-0004">4Fe-4S</keyword>
<dbReference type="GO" id="GO:0008177">
    <property type="term" value="F:succinate dehydrogenase (quinone) activity"/>
    <property type="evidence" value="ECO:0007669"/>
    <property type="project" value="UniProtKB-EC"/>
</dbReference>
<accession>T1A9M5</accession>
<dbReference type="GO" id="GO:0051539">
    <property type="term" value="F:4 iron, 4 sulfur cluster binding"/>
    <property type="evidence" value="ECO:0007669"/>
    <property type="project" value="UniProtKB-KW"/>
</dbReference>
<dbReference type="Pfam" id="PF13183">
    <property type="entry name" value="Fer4_8"/>
    <property type="match status" value="1"/>
</dbReference>
<dbReference type="GO" id="GO:0046872">
    <property type="term" value="F:metal ion binding"/>
    <property type="evidence" value="ECO:0007669"/>
    <property type="project" value="UniProtKB-KW"/>
</dbReference>
<dbReference type="FunFam" id="1.10.1060.10:FF:000003">
    <property type="entry name" value="Succinate dehydrogenase iron-sulfur subunit"/>
    <property type="match status" value="1"/>
</dbReference>
<feature type="domain" description="4Fe-4S ferredoxin-type" evidence="17">
    <location>
        <begin position="140"/>
        <end position="168"/>
    </location>
</feature>
<dbReference type="PROSITE" id="PS00198">
    <property type="entry name" value="4FE4S_FER_1"/>
    <property type="match status" value="2"/>
</dbReference>
<keyword evidence="10 18" id="KW-0560">Oxidoreductase</keyword>
<comment type="pathway">
    <text evidence="3">Carbohydrate metabolism; tricarboxylic acid cycle.</text>
</comment>
<evidence type="ECO:0000256" key="13">
    <source>
        <dbReference type="ARBA" id="ARBA00023291"/>
    </source>
</evidence>
<dbReference type="InterPro" id="IPR025192">
    <property type="entry name" value="Succ_DH/fum_Rdtase_N"/>
</dbReference>
<evidence type="ECO:0000256" key="2">
    <source>
        <dbReference type="ARBA" id="ARBA00001966"/>
    </source>
</evidence>
<dbReference type="InterPro" id="IPR050573">
    <property type="entry name" value="SDH/FRD_Iron-Sulfur"/>
</dbReference>
<evidence type="ECO:0000259" key="17">
    <source>
        <dbReference type="PROSITE" id="PS51379"/>
    </source>
</evidence>
<reference evidence="18" key="1">
    <citation type="submission" date="2013-08" db="EMBL/GenBank/DDBJ databases">
        <authorList>
            <person name="Mendez C."/>
            <person name="Richter M."/>
            <person name="Ferrer M."/>
            <person name="Sanchez J."/>
        </authorList>
    </citation>
    <scope>NUCLEOTIDE SEQUENCE</scope>
</reference>
<dbReference type="InterPro" id="IPR006058">
    <property type="entry name" value="2Fe2S_fd_BS"/>
</dbReference>
<comment type="cofactor">
    <cofactor evidence="1">
        <name>[3Fe-4S] cluster</name>
        <dbReference type="ChEBI" id="CHEBI:21137"/>
    </cofactor>
</comment>
<keyword evidence="9" id="KW-0479">Metal-binding</keyword>
<keyword evidence="8" id="KW-0001">2Fe-2S</keyword>
<name>T1A9M5_9ZZZZ</name>
<dbReference type="PROSITE" id="PS51085">
    <property type="entry name" value="2FE2S_FER_2"/>
    <property type="match status" value="1"/>
</dbReference>
<keyword evidence="7" id="KW-0816">Tricarboxylic acid cycle</keyword>
<feature type="compositionally biased region" description="Basic and acidic residues" evidence="15">
    <location>
        <begin position="312"/>
        <end position="329"/>
    </location>
</feature>
<organism evidence="18">
    <name type="scientific">mine drainage metagenome</name>
    <dbReference type="NCBI Taxonomy" id="410659"/>
    <lineage>
        <taxon>unclassified sequences</taxon>
        <taxon>metagenomes</taxon>
        <taxon>ecological metagenomes</taxon>
    </lineage>
</organism>
<evidence type="ECO:0000256" key="12">
    <source>
        <dbReference type="ARBA" id="ARBA00023014"/>
    </source>
</evidence>
<dbReference type="PROSITE" id="PS51379">
    <property type="entry name" value="4FE4S_FER_2"/>
    <property type="match status" value="2"/>
</dbReference>
<dbReference type="InterPro" id="IPR009051">
    <property type="entry name" value="Helical_ferredxn"/>
</dbReference>
<protein>
    <recommendedName>
        <fullName evidence="5">succinate dehydrogenase</fullName>
        <ecNumber evidence="5">1.3.5.1</ecNumber>
    </recommendedName>
</protein>
<evidence type="ECO:0000256" key="4">
    <source>
        <dbReference type="ARBA" id="ARBA00009433"/>
    </source>
</evidence>
<dbReference type="Gene3D" id="3.10.20.30">
    <property type="match status" value="1"/>
</dbReference>
<comment type="similarity">
    <text evidence="4">Belongs to the succinate dehydrogenase/fumarate reductase iron-sulfur protein family.</text>
</comment>
<dbReference type="InterPro" id="IPR012675">
    <property type="entry name" value="Beta-grasp_dom_sf"/>
</dbReference>
<dbReference type="NCBIfam" id="NF004616">
    <property type="entry name" value="PRK05950.1"/>
    <property type="match status" value="1"/>
</dbReference>
<dbReference type="NCBIfam" id="TIGR00384">
    <property type="entry name" value="dhsB"/>
    <property type="match status" value="1"/>
</dbReference>
<evidence type="ECO:0000313" key="18">
    <source>
        <dbReference type="EMBL" id="EQD37584.1"/>
    </source>
</evidence>
<evidence type="ECO:0000256" key="15">
    <source>
        <dbReference type="SAM" id="MobiDB-lite"/>
    </source>
</evidence>
<proteinExistence type="inferred from homology"/>
<dbReference type="InterPro" id="IPR017900">
    <property type="entry name" value="4Fe4S_Fe_S_CS"/>
</dbReference>
<gene>
    <name evidence="18" type="ORF">B1B_16089</name>
</gene>
<evidence type="ECO:0000256" key="6">
    <source>
        <dbReference type="ARBA" id="ARBA00022485"/>
    </source>
</evidence>
<evidence type="ECO:0000256" key="9">
    <source>
        <dbReference type="ARBA" id="ARBA00022723"/>
    </source>
</evidence>
<dbReference type="AlphaFoldDB" id="T1A9M5"/>
<dbReference type="InterPro" id="IPR036010">
    <property type="entry name" value="2Fe-2S_ferredoxin-like_sf"/>
</dbReference>
<dbReference type="Gene3D" id="1.10.1060.10">
    <property type="entry name" value="Alpha-helical ferredoxin"/>
    <property type="match status" value="1"/>
</dbReference>
<feature type="domain" description="4Fe-4S ferredoxin-type" evidence="17">
    <location>
        <begin position="194"/>
        <end position="225"/>
    </location>
</feature>
<reference evidence="18" key="2">
    <citation type="journal article" date="2014" name="ISME J.">
        <title>Microbial stratification in low pH oxic and suboxic macroscopic growths along an acid mine drainage.</title>
        <authorList>
            <person name="Mendez-Garcia C."/>
            <person name="Mesa V."/>
            <person name="Sprenger R.R."/>
            <person name="Richter M."/>
            <person name="Diez M.S."/>
            <person name="Solano J."/>
            <person name="Bargiela R."/>
            <person name="Golyshina O.V."/>
            <person name="Manteca A."/>
            <person name="Ramos J.L."/>
            <person name="Gallego J.R."/>
            <person name="Llorente I."/>
            <person name="Martins Dos Santos V.A."/>
            <person name="Jensen O.N."/>
            <person name="Pelaez A.I."/>
            <person name="Sanchez J."/>
            <person name="Ferrer M."/>
        </authorList>
    </citation>
    <scope>NUCLEOTIDE SEQUENCE</scope>
</reference>
<dbReference type="PANTHER" id="PTHR11921">
    <property type="entry name" value="SUCCINATE DEHYDROGENASE IRON-SULFUR PROTEIN"/>
    <property type="match status" value="1"/>
</dbReference>
<dbReference type="Pfam" id="PF13085">
    <property type="entry name" value="Fer2_3"/>
    <property type="match status" value="1"/>
</dbReference>